<gene>
    <name evidence="6" type="ORF">ASZ90_004029</name>
</gene>
<dbReference type="Pfam" id="PF01380">
    <property type="entry name" value="SIS"/>
    <property type="match status" value="1"/>
</dbReference>
<evidence type="ECO:0000259" key="4">
    <source>
        <dbReference type="PROSITE" id="PS51371"/>
    </source>
</evidence>
<dbReference type="FunFam" id="3.40.50.10490:FF:000011">
    <property type="entry name" value="Arabinose 5-phosphate isomerase"/>
    <property type="match status" value="1"/>
</dbReference>
<evidence type="ECO:0000256" key="1">
    <source>
        <dbReference type="ARBA" id="ARBA00008165"/>
    </source>
</evidence>
<dbReference type="InterPro" id="IPR046348">
    <property type="entry name" value="SIS_dom_sf"/>
</dbReference>
<dbReference type="SMART" id="SM00116">
    <property type="entry name" value="CBS"/>
    <property type="match status" value="2"/>
</dbReference>
<dbReference type="GO" id="GO:0019146">
    <property type="term" value="F:arabinose-5-phosphate isomerase activity"/>
    <property type="evidence" value="ECO:0007669"/>
    <property type="project" value="UniProtKB-EC"/>
</dbReference>
<feature type="domain" description="CBS" evidence="4">
    <location>
        <begin position="271"/>
        <end position="325"/>
    </location>
</feature>
<feature type="domain" description="CBS" evidence="4">
    <location>
        <begin position="204"/>
        <end position="262"/>
    </location>
</feature>
<keyword evidence="2" id="KW-0677">Repeat</keyword>
<evidence type="ECO:0000313" key="6">
    <source>
        <dbReference type="EMBL" id="KUG26135.1"/>
    </source>
</evidence>
<dbReference type="PROSITE" id="PS51464">
    <property type="entry name" value="SIS"/>
    <property type="match status" value="1"/>
</dbReference>
<dbReference type="GO" id="GO:0005975">
    <property type="term" value="P:carbohydrate metabolic process"/>
    <property type="evidence" value="ECO:0007669"/>
    <property type="project" value="InterPro"/>
</dbReference>
<evidence type="ECO:0000256" key="3">
    <source>
        <dbReference type="ARBA" id="ARBA00023122"/>
    </source>
</evidence>
<evidence type="ECO:0000259" key="5">
    <source>
        <dbReference type="PROSITE" id="PS51464"/>
    </source>
</evidence>
<dbReference type="PROSITE" id="PS51371">
    <property type="entry name" value="CBS"/>
    <property type="match status" value="2"/>
</dbReference>
<dbReference type="InterPro" id="IPR000644">
    <property type="entry name" value="CBS_dom"/>
</dbReference>
<dbReference type="GO" id="GO:1901135">
    <property type="term" value="P:carbohydrate derivative metabolic process"/>
    <property type="evidence" value="ECO:0007669"/>
    <property type="project" value="InterPro"/>
</dbReference>
<keyword evidence="6" id="KW-0413">Isomerase</keyword>
<proteinExistence type="inferred from homology"/>
<dbReference type="InterPro" id="IPR050986">
    <property type="entry name" value="GutQ/KpsF_isomerases"/>
</dbReference>
<dbReference type="EC" id="5.3.1.13" evidence="6"/>
<dbReference type="CDD" id="cd04604">
    <property type="entry name" value="CBS_pair_SIS_assoc"/>
    <property type="match status" value="1"/>
</dbReference>
<dbReference type="InterPro" id="IPR004800">
    <property type="entry name" value="KdsD/KpsF-type"/>
</dbReference>
<accession>A0A0W8FYY5</accession>
<comment type="caution">
    <text evidence="6">The sequence shown here is derived from an EMBL/GenBank/DDBJ whole genome shotgun (WGS) entry which is preliminary data.</text>
</comment>
<dbReference type="EMBL" id="LNQE01000527">
    <property type="protein sequence ID" value="KUG26135.1"/>
    <property type="molecule type" value="Genomic_DNA"/>
</dbReference>
<dbReference type="InterPro" id="IPR001347">
    <property type="entry name" value="SIS_dom"/>
</dbReference>
<organism evidence="6">
    <name type="scientific">hydrocarbon metagenome</name>
    <dbReference type="NCBI Taxonomy" id="938273"/>
    <lineage>
        <taxon>unclassified sequences</taxon>
        <taxon>metagenomes</taxon>
        <taxon>ecological metagenomes</taxon>
    </lineage>
</organism>
<dbReference type="Gene3D" id="3.10.580.10">
    <property type="entry name" value="CBS-domain"/>
    <property type="match status" value="1"/>
</dbReference>
<dbReference type="InterPro" id="IPR035474">
    <property type="entry name" value="SIS_Kpsf"/>
</dbReference>
<dbReference type="CDD" id="cd05014">
    <property type="entry name" value="SIS_Kpsf"/>
    <property type="match status" value="1"/>
</dbReference>
<dbReference type="GO" id="GO:0097367">
    <property type="term" value="F:carbohydrate derivative binding"/>
    <property type="evidence" value="ECO:0007669"/>
    <property type="project" value="InterPro"/>
</dbReference>
<protein>
    <submittedName>
        <fullName evidence="6">Arabinose 5-phosphate isomerase</fullName>
        <ecNumber evidence="6">5.3.1.13</ecNumber>
    </submittedName>
</protein>
<name>A0A0W8FYY5_9ZZZZ</name>
<dbReference type="NCBIfam" id="TIGR00393">
    <property type="entry name" value="kpsF"/>
    <property type="match status" value="1"/>
</dbReference>
<dbReference type="PANTHER" id="PTHR42745">
    <property type="match status" value="1"/>
</dbReference>
<dbReference type="Gene3D" id="3.40.50.10490">
    <property type="entry name" value="Glucose-6-phosphate isomerase like protein, domain 1"/>
    <property type="match status" value="1"/>
</dbReference>
<dbReference type="SUPFAM" id="SSF53697">
    <property type="entry name" value="SIS domain"/>
    <property type="match status" value="1"/>
</dbReference>
<dbReference type="AlphaFoldDB" id="A0A0W8FYY5"/>
<dbReference type="InterPro" id="IPR046342">
    <property type="entry name" value="CBS_dom_sf"/>
</dbReference>
<comment type="similarity">
    <text evidence="1">Belongs to the SIS family. GutQ/KpsF subfamily.</text>
</comment>
<evidence type="ECO:0000256" key="2">
    <source>
        <dbReference type="ARBA" id="ARBA00022737"/>
    </source>
</evidence>
<keyword evidence="3" id="KW-0129">CBS domain</keyword>
<dbReference type="Pfam" id="PF00571">
    <property type="entry name" value="CBS"/>
    <property type="match status" value="2"/>
</dbReference>
<reference evidence="6" key="1">
    <citation type="journal article" date="2015" name="Proc. Natl. Acad. Sci. U.S.A.">
        <title>Networks of energetic and metabolic interactions define dynamics in microbial communities.</title>
        <authorList>
            <person name="Embree M."/>
            <person name="Liu J.K."/>
            <person name="Al-Bassam M.M."/>
            <person name="Zengler K."/>
        </authorList>
    </citation>
    <scope>NUCLEOTIDE SEQUENCE</scope>
</reference>
<dbReference type="PIRSF" id="PIRSF004692">
    <property type="entry name" value="KdsD_KpsF"/>
    <property type="match status" value="1"/>
</dbReference>
<feature type="domain" description="SIS" evidence="5">
    <location>
        <begin position="35"/>
        <end position="178"/>
    </location>
</feature>
<dbReference type="PANTHER" id="PTHR42745:SF1">
    <property type="entry name" value="ARABINOSE 5-PHOSPHATE ISOMERASE KDSD"/>
    <property type="match status" value="1"/>
</dbReference>
<sequence>MTDKEILEKGKQVIKLESEAIADLYNFLDDEFIKAVKIISQTKGRVIITGLGKSGLIARKIVATFNSTGTAAVYLHPTDALHGDLGMVRSEDVLILISKSGNTEELVNLMLMLKRMNVTLIGMLGEENSKIGRECDIFLNVYVKEEACPHDLAPTSSSTAALVMGDALAITLLELKGFTTDDFAFLHPGGSLGKRLSLKISEIMYKGKNVPIVNEDTSLKDAILEMTSKRLGVTSVVDKNGNLTGVLTDGDLRRLLEKQSDIKNLVAKNAMSKNPKTIKAEFLASFALQQMENFKITSLVVVDDDNKPVGIIHLHDLIEIGLQRR</sequence>